<evidence type="ECO:0000256" key="7">
    <source>
        <dbReference type="ARBA" id="ARBA00023180"/>
    </source>
</evidence>
<feature type="transmembrane region" description="Helical" evidence="10">
    <location>
        <begin position="709"/>
        <end position="731"/>
    </location>
</feature>
<dbReference type="EnsemblMetazoa" id="CLYHEMT003028.1">
    <property type="protein sequence ID" value="CLYHEMP003028.1"/>
    <property type="gene ID" value="CLYHEMG003028"/>
</dbReference>
<feature type="region of interest" description="Disordered" evidence="9">
    <location>
        <begin position="757"/>
        <end position="791"/>
    </location>
</feature>
<keyword evidence="14" id="KW-1185">Reference proteome</keyword>
<evidence type="ECO:0000259" key="12">
    <source>
        <dbReference type="PROSITE" id="PS50259"/>
    </source>
</evidence>
<feature type="compositionally biased region" description="Low complexity" evidence="9">
    <location>
        <begin position="760"/>
        <end position="774"/>
    </location>
</feature>
<evidence type="ECO:0000313" key="13">
    <source>
        <dbReference type="EnsemblMetazoa" id="CLYHEMP003028.1"/>
    </source>
</evidence>
<evidence type="ECO:0000256" key="4">
    <source>
        <dbReference type="ARBA" id="ARBA00023040"/>
    </source>
</evidence>
<keyword evidence="6" id="KW-0675">Receptor</keyword>
<evidence type="ECO:0000256" key="2">
    <source>
        <dbReference type="ARBA" id="ARBA00022692"/>
    </source>
</evidence>
<dbReference type="GeneID" id="136810701"/>
<evidence type="ECO:0000256" key="6">
    <source>
        <dbReference type="ARBA" id="ARBA00023170"/>
    </source>
</evidence>
<dbReference type="InterPro" id="IPR017978">
    <property type="entry name" value="GPCR_3_C"/>
</dbReference>
<feature type="transmembrane region" description="Helical" evidence="10">
    <location>
        <begin position="471"/>
        <end position="494"/>
    </location>
</feature>
<evidence type="ECO:0000256" key="9">
    <source>
        <dbReference type="SAM" id="MobiDB-lite"/>
    </source>
</evidence>
<feature type="chain" id="PRO_5029684087" description="G-protein coupled receptors family 3 profile domain-containing protein" evidence="11">
    <location>
        <begin position="24"/>
        <end position="791"/>
    </location>
</feature>
<evidence type="ECO:0000256" key="10">
    <source>
        <dbReference type="SAM" id="Phobius"/>
    </source>
</evidence>
<feature type="compositionally biased region" description="Basic and acidic residues" evidence="9">
    <location>
        <begin position="776"/>
        <end position="791"/>
    </location>
</feature>
<keyword evidence="8" id="KW-0807">Transducer</keyword>
<dbReference type="GO" id="GO:0004965">
    <property type="term" value="F:G protein-coupled GABA receptor activity"/>
    <property type="evidence" value="ECO:0007669"/>
    <property type="project" value="InterPro"/>
</dbReference>
<feature type="domain" description="G-protein coupled receptors family 3 profile" evidence="12">
    <location>
        <begin position="476"/>
        <end position="738"/>
    </location>
</feature>
<reference evidence="13" key="1">
    <citation type="submission" date="2021-01" db="UniProtKB">
        <authorList>
            <consortium name="EnsemblMetazoa"/>
        </authorList>
    </citation>
    <scope>IDENTIFICATION</scope>
</reference>
<accession>A0A7M5TWN1</accession>
<dbReference type="GO" id="GO:0007214">
    <property type="term" value="P:gamma-aminobutyric acid signaling pathway"/>
    <property type="evidence" value="ECO:0007669"/>
    <property type="project" value="TreeGrafter"/>
</dbReference>
<dbReference type="Proteomes" id="UP000594262">
    <property type="component" value="Unplaced"/>
</dbReference>
<dbReference type="OrthoDB" id="16403at2759"/>
<dbReference type="PRINTS" id="PR00248">
    <property type="entry name" value="GPCRMGR"/>
</dbReference>
<feature type="transmembrane region" description="Helical" evidence="10">
    <location>
        <begin position="506"/>
        <end position="525"/>
    </location>
</feature>
<proteinExistence type="predicted"/>
<dbReference type="PRINTS" id="PR01176">
    <property type="entry name" value="GABABRECEPTR"/>
</dbReference>
<dbReference type="Pfam" id="PF00003">
    <property type="entry name" value="7tm_3"/>
    <property type="match status" value="1"/>
</dbReference>
<evidence type="ECO:0000256" key="8">
    <source>
        <dbReference type="ARBA" id="ARBA00023224"/>
    </source>
</evidence>
<dbReference type="GO" id="GO:0038039">
    <property type="term" value="C:G protein-coupled receptor heterodimeric complex"/>
    <property type="evidence" value="ECO:0007669"/>
    <property type="project" value="TreeGrafter"/>
</dbReference>
<comment type="subcellular location">
    <subcellularLocation>
        <location evidence="1">Membrane</location>
        <topology evidence="1">Multi-pass membrane protein</topology>
    </subcellularLocation>
</comment>
<feature type="transmembrane region" description="Helical" evidence="10">
    <location>
        <begin position="585"/>
        <end position="608"/>
    </location>
</feature>
<feature type="transmembrane region" description="Helical" evidence="10">
    <location>
        <begin position="537"/>
        <end position="564"/>
    </location>
</feature>
<evidence type="ECO:0000256" key="5">
    <source>
        <dbReference type="ARBA" id="ARBA00023136"/>
    </source>
</evidence>
<keyword evidence="2 10" id="KW-0812">Transmembrane</keyword>
<evidence type="ECO:0000256" key="11">
    <source>
        <dbReference type="SAM" id="SignalP"/>
    </source>
</evidence>
<dbReference type="InterPro" id="IPR002455">
    <property type="entry name" value="GPCR3_GABA-B"/>
</dbReference>
<dbReference type="InterPro" id="IPR001828">
    <property type="entry name" value="ANF_lig-bd_rcpt"/>
</dbReference>
<dbReference type="CDD" id="cd15047">
    <property type="entry name" value="7tmC_GABA-B-like"/>
    <property type="match status" value="1"/>
</dbReference>
<keyword evidence="5 10" id="KW-0472">Membrane</keyword>
<keyword evidence="11" id="KW-0732">Signal</keyword>
<feature type="signal peptide" evidence="11">
    <location>
        <begin position="1"/>
        <end position="23"/>
    </location>
</feature>
<sequence>MNLPKLSTTIVAWLAIMVCCANSENIWIKVITTRSEFYEPGLEIARKHIMKTNLLGKHKLQFNYVRPGTTLILFLKQLAAFNMKHFLTIGPASSRDITLISPLVTENSMIQYNLNGLVNDFEDVNMYPYLFNFCVLFSGYERALTTFLHHHNWTRVAFIYISDTTKFSDTYYRSATSTEVHVRERGINVERLEKFSMFDDSTRANVPQWNRILKSTRDDNDLRIYVYFFNVLAMRYTLCELYKLGMYGPKYVHIVFHSKWFVYYKGFARGRTNCTVEQENIVLKNFVFMNRASKRDDDILTVANLTVGQINSEVKASFNKKFPKHIYPNEKLDSESLYYYDALWSFAKSINHISKKHPRFVDNFDNWEKNTTRLSIMTDAMSNLDFEGVTAKIKFHQKGNIRRLNSNIDFKKYDGNSSTTKTGKVNTTLMDVIGDDGNYVDRFRTEWEFPIPLDAPKIVESTKEYGETVLIIIWLFAGAGILLCLIFLTINIYYRQVDFIKLSSPNINNLICVGGIVTYISIFLGGLDTTIVDVEKVPLFCNISIVVLSVGFTLTFGSLFSKTWRIYRIFTKKNSIRSVVIRDTHLFGVVMVLLLIDFAMFVCFLAIAPYHLQAQVIDEKLIPSEDIILKTIINRCTSDHQNWFLGAMFFYKGLLMLFGLFLAYETKNIKVESINDSKYIGFAVYNVSLFATLGSIVFTSLYNTEHYRASYIVFCVCIIQSTTVTLCLIFGPKVWNILKDYKDPNFHNGRPVIPGQHYTNSNSHSMKSGSQSQSDANKEMESGKSEYSSEK</sequence>
<keyword evidence="7" id="KW-0325">Glycoprotein</keyword>
<dbReference type="RefSeq" id="XP_066923394.1">
    <property type="nucleotide sequence ID" value="XM_067067293.1"/>
</dbReference>
<evidence type="ECO:0000313" key="14">
    <source>
        <dbReference type="Proteomes" id="UP000594262"/>
    </source>
</evidence>
<dbReference type="PROSITE" id="PS50259">
    <property type="entry name" value="G_PROTEIN_RECEP_F3_4"/>
    <property type="match status" value="1"/>
</dbReference>
<evidence type="ECO:0000256" key="3">
    <source>
        <dbReference type="ARBA" id="ARBA00022989"/>
    </source>
</evidence>
<dbReference type="Pfam" id="PF01094">
    <property type="entry name" value="ANF_receptor"/>
    <property type="match status" value="1"/>
</dbReference>
<dbReference type="PANTHER" id="PTHR10519:SF20">
    <property type="entry name" value="G-PROTEIN COUPLED RECEPTOR 156-RELATED"/>
    <property type="match status" value="1"/>
</dbReference>
<dbReference type="InterPro" id="IPR028082">
    <property type="entry name" value="Peripla_BP_I"/>
</dbReference>
<dbReference type="AlphaFoldDB" id="A0A7M5TWN1"/>
<feature type="transmembrane region" description="Helical" evidence="10">
    <location>
        <begin position="643"/>
        <end position="663"/>
    </location>
</feature>
<feature type="transmembrane region" description="Helical" evidence="10">
    <location>
        <begin position="683"/>
        <end position="703"/>
    </location>
</feature>
<dbReference type="PRINTS" id="PR01177">
    <property type="entry name" value="GABAB1RECPTR"/>
</dbReference>
<name>A0A7M5TWN1_9CNID</name>
<dbReference type="SUPFAM" id="SSF53822">
    <property type="entry name" value="Periplasmic binding protein-like I"/>
    <property type="match status" value="1"/>
</dbReference>
<keyword evidence="4" id="KW-0297">G-protein coupled receptor</keyword>
<dbReference type="Gene3D" id="3.40.50.2300">
    <property type="match status" value="2"/>
</dbReference>
<evidence type="ECO:0000256" key="1">
    <source>
        <dbReference type="ARBA" id="ARBA00004141"/>
    </source>
</evidence>
<keyword evidence="3 10" id="KW-1133">Transmembrane helix</keyword>
<protein>
    <recommendedName>
        <fullName evidence="12">G-protein coupled receptors family 3 profile domain-containing protein</fullName>
    </recommendedName>
</protein>
<dbReference type="PANTHER" id="PTHR10519">
    <property type="entry name" value="GABA-B RECEPTOR"/>
    <property type="match status" value="1"/>
</dbReference>
<organism evidence="13 14">
    <name type="scientific">Clytia hemisphaerica</name>
    <dbReference type="NCBI Taxonomy" id="252671"/>
    <lineage>
        <taxon>Eukaryota</taxon>
        <taxon>Metazoa</taxon>
        <taxon>Cnidaria</taxon>
        <taxon>Hydrozoa</taxon>
        <taxon>Hydroidolina</taxon>
        <taxon>Leptothecata</taxon>
        <taxon>Obeliida</taxon>
        <taxon>Clytiidae</taxon>
        <taxon>Clytia</taxon>
    </lineage>
</organism>
<dbReference type="InterPro" id="IPR000337">
    <property type="entry name" value="GPCR_3"/>
</dbReference>